<comment type="similarity">
    <text evidence="1 6">Belongs to the glycosyl hydrolase 17 family.</text>
</comment>
<evidence type="ECO:0000256" key="1">
    <source>
        <dbReference type="ARBA" id="ARBA00008773"/>
    </source>
</evidence>
<evidence type="ECO:0000256" key="5">
    <source>
        <dbReference type="ARBA" id="ARBA00023295"/>
    </source>
</evidence>
<dbReference type="Pfam" id="PF00332">
    <property type="entry name" value="Glyco_hydro_17"/>
    <property type="match status" value="1"/>
</dbReference>
<dbReference type="InterPro" id="IPR012946">
    <property type="entry name" value="X8"/>
</dbReference>
<dbReference type="SUPFAM" id="SSF51445">
    <property type="entry name" value="(Trans)glycosidases"/>
    <property type="match status" value="1"/>
</dbReference>
<sequence length="485" mass="54857">MCLILWSYSHSCADAFIGINWGRLSSQRLIPSMVVDLLLQNDITNVRIFQQSANVLEAFSDSGIRVTVGLSNSLLDRYMNESTLQWWIEDKILKYEKVMRFGYVTIGSNPFTIYPNSKLYFNVVDVAKNMQKQLYNNSISYLKTTTPHYTDVLNLTSSSKPSEVDFRDDIKAKMIEYVRFLRDNDSPFLLTVYPIDFVNTYDLDLEFAFMDKKSTHIVQDINATYTNAFELLYDSLHWALTKAGAGMVKIEIGAIGWPTDSYRGASVENAERFYRTFLPYIASGRGTPMRPNQNIDVFLNTLSDENRMPVELGLFQRHWGIYKFNGEPKYKIDLSGKGRDILPSTAKGVIQMPNRWCVFNKNNDDPMLVETMKNMACNVSDCSSLEKGGSCSTLSYEDKVSYAFNRYFQTMGQASESSNEKCDLGGLGKVLADNPSKGGCDFPVEILSAEYVVEGETFGSAGERLYGRISSSMGLLVLLLLRMII</sequence>
<evidence type="ECO:0000259" key="7">
    <source>
        <dbReference type="SMART" id="SM00768"/>
    </source>
</evidence>
<dbReference type="InterPro" id="IPR044965">
    <property type="entry name" value="Glyco_hydro_17_plant"/>
</dbReference>
<evidence type="ECO:0000256" key="4">
    <source>
        <dbReference type="ARBA" id="ARBA00023157"/>
    </source>
</evidence>
<dbReference type="InterPro" id="IPR000490">
    <property type="entry name" value="Glyco_hydro_17"/>
</dbReference>
<evidence type="ECO:0000256" key="3">
    <source>
        <dbReference type="ARBA" id="ARBA00022801"/>
    </source>
</evidence>
<dbReference type="GO" id="GO:0004553">
    <property type="term" value="F:hydrolase activity, hydrolyzing O-glycosyl compounds"/>
    <property type="evidence" value="ECO:0007669"/>
    <property type="project" value="InterPro"/>
</dbReference>
<keyword evidence="4" id="KW-1015">Disulfide bond</keyword>
<dbReference type="GO" id="GO:0005975">
    <property type="term" value="P:carbohydrate metabolic process"/>
    <property type="evidence" value="ECO:0007669"/>
    <property type="project" value="InterPro"/>
</dbReference>
<accession>A0A2Z7AC61</accession>
<feature type="domain" description="X8" evidence="7">
    <location>
        <begin position="355"/>
        <end position="442"/>
    </location>
</feature>
<evidence type="ECO:0000256" key="6">
    <source>
        <dbReference type="RuleBase" id="RU004335"/>
    </source>
</evidence>
<dbReference type="OrthoDB" id="888856at2759"/>
<dbReference type="InterPro" id="IPR017853">
    <property type="entry name" value="GH"/>
</dbReference>
<dbReference type="Gene3D" id="3.20.20.80">
    <property type="entry name" value="Glycosidases"/>
    <property type="match status" value="1"/>
</dbReference>
<dbReference type="Gene3D" id="1.20.58.1040">
    <property type="match status" value="1"/>
</dbReference>
<keyword evidence="9" id="KW-1185">Reference proteome</keyword>
<evidence type="ECO:0000313" key="9">
    <source>
        <dbReference type="Proteomes" id="UP000250235"/>
    </source>
</evidence>
<evidence type="ECO:0000256" key="2">
    <source>
        <dbReference type="ARBA" id="ARBA00022729"/>
    </source>
</evidence>
<gene>
    <name evidence="8" type="ORF">F511_30884</name>
</gene>
<dbReference type="AlphaFoldDB" id="A0A2Z7AC61"/>
<keyword evidence="2" id="KW-0732">Signal</keyword>
<reference evidence="8 9" key="1">
    <citation type="journal article" date="2015" name="Proc. Natl. Acad. Sci. U.S.A.">
        <title>The resurrection genome of Boea hygrometrica: A blueprint for survival of dehydration.</title>
        <authorList>
            <person name="Xiao L."/>
            <person name="Yang G."/>
            <person name="Zhang L."/>
            <person name="Yang X."/>
            <person name="Zhao S."/>
            <person name="Ji Z."/>
            <person name="Zhou Q."/>
            <person name="Hu M."/>
            <person name="Wang Y."/>
            <person name="Chen M."/>
            <person name="Xu Y."/>
            <person name="Jin H."/>
            <person name="Xiao X."/>
            <person name="Hu G."/>
            <person name="Bao F."/>
            <person name="Hu Y."/>
            <person name="Wan P."/>
            <person name="Li L."/>
            <person name="Deng X."/>
            <person name="Kuang T."/>
            <person name="Xiang C."/>
            <person name="Zhu J.K."/>
            <person name="Oliver M.J."/>
            <person name="He Y."/>
        </authorList>
    </citation>
    <scope>NUCLEOTIDE SEQUENCE [LARGE SCALE GENOMIC DNA]</scope>
    <source>
        <strain evidence="9">cv. XS01</strain>
    </source>
</reference>
<dbReference type="Proteomes" id="UP000250235">
    <property type="component" value="Unassembled WGS sequence"/>
</dbReference>
<keyword evidence="5" id="KW-0326">Glycosidase</keyword>
<dbReference type="EMBL" id="KV019041">
    <property type="protein sequence ID" value="KZV16590.1"/>
    <property type="molecule type" value="Genomic_DNA"/>
</dbReference>
<dbReference type="Pfam" id="PF07983">
    <property type="entry name" value="X8"/>
    <property type="match status" value="1"/>
</dbReference>
<protein>
    <submittedName>
        <fullName evidence="8">Glucan endo-1,3-beta-glucosidase 8-like</fullName>
    </submittedName>
</protein>
<evidence type="ECO:0000313" key="8">
    <source>
        <dbReference type="EMBL" id="KZV16590.1"/>
    </source>
</evidence>
<organism evidence="8 9">
    <name type="scientific">Dorcoceras hygrometricum</name>
    <dbReference type="NCBI Taxonomy" id="472368"/>
    <lineage>
        <taxon>Eukaryota</taxon>
        <taxon>Viridiplantae</taxon>
        <taxon>Streptophyta</taxon>
        <taxon>Embryophyta</taxon>
        <taxon>Tracheophyta</taxon>
        <taxon>Spermatophyta</taxon>
        <taxon>Magnoliopsida</taxon>
        <taxon>eudicotyledons</taxon>
        <taxon>Gunneridae</taxon>
        <taxon>Pentapetalae</taxon>
        <taxon>asterids</taxon>
        <taxon>lamiids</taxon>
        <taxon>Lamiales</taxon>
        <taxon>Gesneriaceae</taxon>
        <taxon>Didymocarpoideae</taxon>
        <taxon>Trichosporeae</taxon>
        <taxon>Loxocarpinae</taxon>
        <taxon>Dorcoceras</taxon>
    </lineage>
</organism>
<keyword evidence="3" id="KW-0378">Hydrolase</keyword>
<name>A0A2Z7AC61_9LAMI</name>
<proteinExistence type="inferred from homology"/>
<dbReference type="PANTHER" id="PTHR32227">
    <property type="entry name" value="GLUCAN ENDO-1,3-BETA-GLUCOSIDASE BG1-RELATED-RELATED"/>
    <property type="match status" value="1"/>
</dbReference>
<dbReference type="SMART" id="SM00768">
    <property type="entry name" value="X8"/>
    <property type="match status" value="1"/>
</dbReference>